<keyword evidence="2" id="KW-1185">Reference proteome</keyword>
<sequence>MSLKSWVIDALNGSITEVVDGDLLGPEDESYAAKEQCLYSIFSLATKCTPELPEDRIDMKDVVARLQRIKETFLANTSI</sequence>
<organism evidence="1 2">
    <name type="scientific">Malus baccata</name>
    <name type="common">Siberian crab apple</name>
    <name type="synonym">Pyrus baccata</name>
    <dbReference type="NCBI Taxonomy" id="106549"/>
    <lineage>
        <taxon>Eukaryota</taxon>
        <taxon>Viridiplantae</taxon>
        <taxon>Streptophyta</taxon>
        <taxon>Embryophyta</taxon>
        <taxon>Tracheophyta</taxon>
        <taxon>Spermatophyta</taxon>
        <taxon>Magnoliopsida</taxon>
        <taxon>eudicotyledons</taxon>
        <taxon>Gunneridae</taxon>
        <taxon>Pentapetalae</taxon>
        <taxon>rosids</taxon>
        <taxon>fabids</taxon>
        <taxon>Rosales</taxon>
        <taxon>Rosaceae</taxon>
        <taxon>Amygdaloideae</taxon>
        <taxon>Maleae</taxon>
        <taxon>Malus</taxon>
    </lineage>
</organism>
<evidence type="ECO:0000313" key="2">
    <source>
        <dbReference type="Proteomes" id="UP000315295"/>
    </source>
</evidence>
<proteinExistence type="predicted"/>
<dbReference type="STRING" id="106549.A0A540M037"/>
<name>A0A540M037_MALBA</name>
<gene>
    <name evidence="1" type="ORF">C1H46_022336</name>
</gene>
<dbReference type="Gene3D" id="1.10.510.10">
    <property type="entry name" value="Transferase(Phosphotransferase) domain 1"/>
    <property type="match status" value="1"/>
</dbReference>
<evidence type="ECO:0000313" key="1">
    <source>
        <dbReference type="EMBL" id="TQD92104.1"/>
    </source>
</evidence>
<dbReference type="Proteomes" id="UP000315295">
    <property type="component" value="Unassembled WGS sequence"/>
</dbReference>
<evidence type="ECO:0008006" key="3">
    <source>
        <dbReference type="Google" id="ProtNLM"/>
    </source>
</evidence>
<dbReference type="GO" id="GO:0016020">
    <property type="term" value="C:membrane"/>
    <property type="evidence" value="ECO:0007669"/>
    <property type="project" value="TreeGrafter"/>
</dbReference>
<accession>A0A540M037</accession>
<dbReference type="PANTHER" id="PTHR48055:SF57">
    <property type="entry name" value="PROTEIN KINASE DOMAIN-CONTAINING PROTEIN"/>
    <property type="match status" value="1"/>
</dbReference>
<dbReference type="InterPro" id="IPR051564">
    <property type="entry name" value="LRR_receptor-like_kinase"/>
</dbReference>
<dbReference type="PANTHER" id="PTHR48055">
    <property type="entry name" value="LEUCINE-RICH REPEAT RECEPTOR PROTEIN KINASE EMS1"/>
    <property type="match status" value="1"/>
</dbReference>
<reference evidence="1 2" key="1">
    <citation type="journal article" date="2019" name="G3 (Bethesda)">
        <title>Sequencing of a Wild Apple (Malus baccata) Genome Unravels the Differences Between Cultivated and Wild Apple Species Regarding Disease Resistance and Cold Tolerance.</title>
        <authorList>
            <person name="Chen X."/>
        </authorList>
    </citation>
    <scope>NUCLEOTIDE SEQUENCE [LARGE SCALE GENOMIC DNA]</scope>
    <source>
        <strain evidence="2">cv. Shandingzi</strain>
        <tissue evidence="1">Leaves</tissue>
    </source>
</reference>
<dbReference type="AlphaFoldDB" id="A0A540M037"/>
<dbReference type="EMBL" id="VIEB01000401">
    <property type="protein sequence ID" value="TQD92104.1"/>
    <property type="molecule type" value="Genomic_DNA"/>
</dbReference>
<protein>
    <recommendedName>
        <fullName evidence="3">Serine-threonine/tyrosine-protein kinase catalytic domain-containing protein</fullName>
    </recommendedName>
</protein>
<comment type="caution">
    <text evidence="1">The sequence shown here is derived from an EMBL/GenBank/DDBJ whole genome shotgun (WGS) entry which is preliminary data.</text>
</comment>